<comment type="caution">
    <text evidence="2">The sequence shown here is derived from an EMBL/GenBank/DDBJ whole genome shotgun (WGS) entry which is preliminary data.</text>
</comment>
<dbReference type="InterPro" id="IPR005302">
    <property type="entry name" value="MoCF_Sase_C"/>
</dbReference>
<name>A0A6H9Z8A7_9ACTN</name>
<dbReference type="RefSeq" id="WP_151558614.1">
    <property type="nucleotide sequence ID" value="NZ_WBMT01000002.1"/>
</dbReference>
<evidence type="ECO:0000259" key="1">
    <source>
        <dbReference type="PROSITE" id="PS51340"/>
    </source>
</evidence>
<dbReference type="GO" id="GO:0030151">
    <property type="term" value="F:molybdenum ion binding"/>
    <property type="evidence" value="ECO:0007669"/>
    <property type="project" value="InterPro"/>
</dbReference>
<dbReference type="OrthoDB" id="9793178at2"/>
<dbReference type="AlphaFoldDB" id="A0A6H9Z8A7"/>
<reference evidence="2 3" key="1">
    <citation type="submission" date="2019-09" db="EMBL/GenBank/DDBJ databases">
        <title>Actinomadura physcomitrii sp. nov., a novel actinomycete isolated from moss [Physcomitrium sphaericum (Ludw) Fuernr].</title>
        <authorList>
            <person name="Zhuang X."/>
            <person name="Liu C."/>
        </authorList>
    </citation>
    <scope>NUCLEOTIDE SEQUENCE [LARGE SCALE GENOMIC DNA]</scope>
    <source>
        <strain evidence="2 3">HMC1</strain>
    </source>
</reference>
<dbReference type="EMBL" id="WBMT01000002">
    <property type="protein sequence ID" value="KAB2351658.1"/>
    <property type="molecule type" value="Genomic_DNA"/>
</dbReference>
<dbReference type="Proteomes" id="UP000468735">
    <property type="component" value="Unassembled WGS sequence"/>
</dbReference>
<protein>
    <submittedName>
        <fullName evidence="2">MOSC domain-containing protein</fullName>
    </submittedName>
</protein>
<evidence type="ECO:0000313" key="2">
    <source>
        <dbReference type="EMBL" id="KAB2351658.1"/>
    </source>
</evidence>
<evidence type="ECO:0000313" key="3">
    <source>
        <dbReference type="Proteomes" id="UP000468735"/>
    </source>
</evidence>
<dbReference type="SUPFAM" id="SSF141673">
    <property type="entry name" value="MOSC N-terminal domain-like"/>
    <property type="match status" value="1"/>
</dbReference>
<gene>
    <name evidence="2" type="ORF">F8566_05410</name>
</gene>
<dbReference type="Pfam" id="PF03476">
    <property type="entry name" value="MOSC_N"/>
    <property type="match status" value="1"/>
</dbReference>
<dbReference type="InterPro" id="IPR005303">
    <property type="entry name" value="MOCOS_middle"/>
</dbReference>
<dbReference type="GO" id="GO:0003824">
    <property type="term" value="F:catalytic activity"/>
    <property type="evidence" value="ECO:0007669"/>
    <property type="project" value="InterPro"/>
</dbReference>
<feature type="domain" description="MOSC" evidence="1">
    <location>
        <begin position="106"/>
        <end position="258"/>
    </location>
</feature>
<sequence>MTVVVRQLNVYPIKSAGGTSVSEAEVLATGLRYDREFMVIRSDGRHLSQREVPGLALLRPSFDGVKLTVQMGYSTLVYEPEPGPVRDVSVHGQACLGVDQGDEVAAWLGEMLREDVRLVRFAGVRVVKRGGSMMYGDGEPISVLSVESLDDLNGRLAEPLPMRRFRPNVVVEGLGAYGEDAVSRIRVGEVEIELIRPCGRCVIINTDQDTGRRGREPLKTLAAYRTSSFEGGRAIMFGRLGVPRGLGTLRVGEVAVCS</sequence>
<dbReference type="InterPro" id="IPR011037">
    <property type="entry name" value="Pyrv_Knase-like_insert_dom_sf"/>
</dbReference>
<organism evidence="2 3">
    <name type="scientific">Actinomadura rudentiformis</name>
    <dbReference type="NCBI Taxonomy" id="359158"/>
    <lineage>
        <taxon>Bacteria</taxon>
        <taxon>Bacillati</taxon>
        <taxon>Actinomycetota</taxon>
        <taxon>Actinomycetes</taxon>
        <taxon>Streptosporangiales</taxon>
        <taxon>Thermomonosporaceae</taxon>
        <taxon>Actinomadura</taxon>
    </lineage>
</organism>
<dbReference type="PROSITE" id="PS51340">
    <property type="entry name" value="MOSC"/>
    <property type="match status" value="1"/>
</dbReference>
<keyword evidence="3" id="KW-1185">Reference proteome</keyword>
<dbReference type="PANTHER" id="PTHR14237">
    <property type="entry name" value="MOLYBDOPTERIN COFACTOR SULFURASE MOSC"/>
    <property type="match status" value="1"/>
</dbReference>
<dbReference type="Pfam" id="PF03473">
    <property type="entry name" value="MOSC"/>
    <property type="match status" value="1"/>
</dbReference>
<dbReference type="SUPFAM" id="SSF50800">
    <property type="entry name" value="PK beta-barrel domain-like"/>
    <property type="match status" value="1"/>
</dbReference>
<dbReference type="PANTHER" id="PTHR14237:SF19">
    <property type="entry name" value="MITOCHONDRIAL AMIDOXIME REDUCING COMPONENT 1"/>
    <property type="match status" value="1"/>
</dbReference>
<accession>A0A6H9Z8A7</accession>
<proteinExistence type="predicted"/>
<dbReference type="GO" id="GO:0030170">
    <property type="term" value="F:pyridoxal phosphate binding"/>
    <property type="evidence" value="ECO:0007669"/>
    <property type="project" value="InterPro"/>
</dbReference>